<protein>
    <submittedName>
        <fullName evidence="1">Uncharacterized protein</fullName>
    </submittedName>
</protein>
<dbReference type="AlphaFoldDB" id="A0A0E9UYT2"/>
<dbReference type="EMBL" id="GBXM01037615">
    <property type="protein sequence ID" value="JAH70962.1"/>
    <property type="molecule type" value="Transcribed_RNA"/>
</dbReference>
<proteinExistence type="predicted"/>
<accession>A0A0E9UYT2</accession>
<organism evidence="1">
    <name type="scientific">Anguilla anguilla</name>
    <name type="common">European freshwater eel</name>
    <name type="synonym">Muraena anguilla</name>
    <dbReference type="NCBI Taxonomy" id="7936"/>
    <lineage>
        <taxon>Eukaryota</taxon>
        <taxon>Metazoa</taxon>
        <taxon>Chordata</taxon>
        <taxon>Craniata</taxon>
        <taxon>Vertebrata</taxon>
        <taxon>Euteleostomi</taxon>
        <taxon>Actinopterygii</taxon>
        <taxon>Neopterygii</taxon>
        <taxon>Teleostei</taxon>
        <taxon>Anguilliformes</taxon>
        <taxon>Anguillidae</taxon>
        <taxon>Anguilla</taxon>
    </lineage>
</organism>
<reference evidence="1" key="1">
    <citation type="submission" date="2014-11" db="EMBL/GenBank/DDBJ databases">
        <authorList>
            <person name="Amaro Gonzalez C."/>
        </authorList>
    </citation>
    <scope>NUCLEOTIDE SEQUENCE</scope>
</reference>
<sequence>MDTRTTTNNIAIVHKRTHENASLSMS</sequence>
<name>A0A0E9UYT2_ANGAN</name>
<evidence type="ECO:0000313" key="1">
    <source>
        <dbReference type="EMBL" id="JAH70962.1"/>
    </source>
</evidence>
<reference evidence="1" key="2">
    <citation type="journal article" date="2015" name="Fish Shellfish Immunol.">
        <title>Early steps in the European eel (Anguilla anguilla)-Vibrio vulnificus interaction in the gills: Role of the RtxA13 toxin.</title>
        <authorList>
            <person name="Callol A."/>
            <person name="Pajuelo D."/>
            <person name="Ebbesson L."/>
            <person name="Teles M."/>
            <person name="MacKenzie S."/>
            <person name="Amaro C."/>
        </authorList>
    </citation>
    <scope>NUCLEOTIDE SEQUENCE</scope>
</reference>